<organism evidence="1 2">
    <name type="scientific">Citrobacter youngae ATCC 29220</name>
    <dbReference type="NCBI Taxonomy" id="500640"/>
    <lineage>
        <taxon>Bacteria</taxon>
        <taxon>Pseudomonadati</taxon>
        <taxon>Pseudomonadota</taxon>
        <taxon>Gammaproteobacteria</taxon>
        <taxon>Enterobacterales</taxon>
        <taxon>Enterobacteriaceae</taxon>
        <taxon>Citrobacter</taxon>
        <taxon>Citrobacter freundii complex</taxon>
    </lineage>
</organism>
<sequence>MAFFFPISRDCRVIKQVDYILLILQRVFYSGCADGQDGSLISEKPV</sequence>
<accession>D4BA30</accession>
<dbReference type="EMBL" id="ABWL02000006">
    <property type="protein sequence ID" value="EFE09041.1"/>
    <property type="molecule type" value="Genomic_DNA"/>
</dbReference>
<proteinExistence type="predicted"/>
<name>D4BA30_9ENTR</name>
<reference evidence="1 2" key="1">
    <citation type="submission" date="2010-02" db="EMBL/GenBank/DDBJ databases">
        <authorList>
            <person name="Weinstock G."/>
            <person name="Sodergren E."/>
            <person name="Clifton S."/>
            <person name="Fulton L."/>
            <person name="Fulton B."/>
            <person name="Courtney L."/>
            <person name="Fronick C."/>
            <person name="Harrison M."/>
            <person name="Strong C."/>
            <person name="Farmer C."/>
            <person name="Delahaunty K."/>
            <person name="Markovic C."/>
            <person name="Hall O."/>
            <person name="Minx P."/>
            <person name="Tomlinson C."/>
            <person name="Mitreva M."/>
            <person name="Nelson J."/>
            <person name="Hou S."/>
            <person name="Wollam A."/>
            <person name="Pepin K.H."/>
            <person name="Johnson M."/>
            <person name="Bhonagiri V."/>
            <person name="Zhang X."/>
            <person name="Suruliraj S."/>
            <person name="Warren W."/>
            <person name="Chinwalla A."/>
            <person name="Mardis E.R."/>
            <person name="Wilson R.K."/>
        </authorList>
    </citation>
    <scope>NUCLEOTIDE SEQUENCE [LARGE SCALE GENOMIC DNA]</scope>
    <source>
        <strain evidence="1 2">ATCC 29220</strain>
    </source>
</reference>
<evidence type="ECO:0000313" key="2">
    <source>
        <dbReference type="Proteomes" id="UP000003880"/>
    </source>
</evidence>
<dbReference type="AlphaFoldDB" id="D4BA30"/>
<evidence type="ECO:0000313" key="1">
    <source>
        <dbReference type="EMBL" id="EFE09041.1"/>
    </source>
</evidence>
<gene>
    <name evidence="1" type="ORF">CIT292_07320</name>
</gene>
<protein>
    <submittedName>
        <fullName evidence="1">Uncharacterized protein</fullName>
    </submittedName>
</protein>
<dbReference type="HOGENOM" id="CLU_3181814_0_0_6"/>
<comment type="caution">
    <text evidence="1">The sequence shown here is derived from an EMBL/GenBank/DDBJ whole genome shotgun (WGS) entry which is preliminary data.</text>
</comment>
<dbReference type="Proteomes" id="UP000003880">
    <property type="component" value="Unassembled WGS sequence"/>
</dbReference>